<evidence type="ECO:0000313" key="1">
    <source>
        <dbReference type="EMBL" id="GMI05391.1"/>
    </source>
</evidence>
<name>A0A9W7CFX1_9STRA</name>
<accession>A0A9W7CFX1</accession>
<dbReference type="Proteomes" id="UP001165160">
    <property type="component" value="Unassembled WGS sequence"/>
</dbReference>
<protein>
    <submittedName>
        <fullName evidence="1">Uncharacterized protein</fullName>
    </submittedName>
</protein>
<dbReference type="InterPro" id="IPR033369">
    <property type="entry name" value="C19orf12"/>
</dbReference>
<gene>
    <name evidence="1" type="ORF">TrVE_jg13647</name>
</gene>
<reference evidence="2" key="1">
    <citation type="journal article" date="2023" name="Commun. Biol.">
        <title>Genome analysis of Parmales, the sister group of diatoms, reveals the evolutionary specialization of diatoms from phago-mixotrophs to photoautotrophs.</title>
        <authorList>
            <person name="Ban H."/>
            <person name="Sato S."/>
            <person name="Yoshikawa S."/>
            <person name="Yamada K."/>
            <person name="Nakamura Y."/>
            <person name="Ichinomiya M."/>
            <person name="Sato N."/>
            <person name="Blanc-Mathieu R."/>
            <person name="Endo H."/>
            <person name="Kuwata A."/>
            <person name="Ogata H."/>
        </authorList>
    </citation>
    <scope>NUCLEOTIDE SEQUENCE [LARGE SCALE GENOMIC DNA]</scope>
    <source>
        <strain evidence="2">NIES 3699</strain>
    </source>
</reference>
<dbReference type="AlphaFoldDB" id="A0A9W7CFX1"/>
<dbReference type="EMBL" id="BRXX01000330">
    <property type="protein sequence ID" value="GMI05391.1"/>
    <property type="molecule type" value="Genomic_DNA"/>
</dbReference>
<organism evidence="1 2">
    <name type="scientific">Triparma verrucosa</name>
    <dbReference type="NCBI Taxonomy" id="1606542"/>
    <lineage>
        <taxon>Eukaryota</taxon>
        <taxon>Sar</taxon>
        <taxon>Stramenopiles</taxon>
        <taxon>Ochrophyta</taxon>
        <taxon>Bolidophyceae</taxon>
        <taxon>Parmales</taxon>
        <taxon>Triparmaceae</taxon>
        <taxon>Triparma</taxon>
    </lineage>
</organism>
<dbReference type="Pfam" id="PF20721">
    <property type="entry name" value="C19orf12"/>
    <property type="match status" value="1"/>
</dbReference>
<proteinExistence type="predicted"/>
<evidence type="ECO:0000313" key="2">
    <source>
        <dbReference type="Proteomes" id="UP001165160"/>
    </source>
</evidence>
<comment type="caution">
    <text evidence="1">The sequence shown here is derived from an EMBL/GenBank/DDBJ whole genome shotgun (WGS) entry which is preliminary data.</text>
</comment>
<sequence>MSFNFAHSELIQFLNNSPSMRKTAGGSIKAGLYAGSGAVGGGVIFGPLGAMVGGIVGSIVGYVRGDEYDGAVKAAQALPPAQQEALVKEVSEILVSAGAAAQMLTAQGGLLTALEEFAKQPAVRDQVWQAVVSGATLRD</sequence>
<keyword evidence="2" id="KW-1185">Reference proteome</keyword>